<proteinExistence type="predicted"/>
<accession>A0A9P7D614</accession>
<organism evidence="1 2">
    <name type="scientific">Suillus placidus</name>
    <dbReference type="NCBI Taxonomy" id="48579"/>
    <lineage>
        <taxon>Eukaryota</taxon>
        <taxon>Fungi</taxon>
        <taxon>Dikarya</taxon>
        <taxon>Basidiomycota</taxon>
        <taxon>Agaricomycotina</taxon>
        <taxon>Agaricomycetes</taxon>
        <taxon>Agaricomycetidae</taxon>
        <taxon>Boletales</taxon>
        <taxon>Suillineae</taxon>
        <taxon>Suillaceae</taxon>
        <taxon>Suillus</taxon>
    </lineage>
</organism>
<protein>
    <submittedName>
        <fullName evidence="1">Uncharacterized protein</fullName>
    </submittedName>
</protein>
<sequence length="156" mass="17484">MFTRCFLPHCPCESTSPQNSVIIDVEPSAAVNARDAQVETLVYRCLWDTQHSPCGMFIEGTSRDLLSHLRERHGVMHTADAELECRWSSCSMDKRLKMNSIARHIGKHLDIQFRCSRCGLTARDDVVRDHIRRNPACADAAVHLVPGSGARRIVSA</sequence>
<gene>
    <name evidence="1" type="ORF">EV702DRAFT_597346</name>
</gene>
<dbReference type="EMBL" id="JABBWD010000005">
    <property type="protein sequence ID" value="KAG1781620.1"/>
    <property type="molecule type" value="Genomic_DNA"/>
</dbReference>
<dbReference type="AlphaFoldDB" id="A0A9P7D614"/>
<evidence type="ECO:0000313" key="2">
    <source>
        <dbReference type="Proteomes" id="UP000714275"/>
    </source>
</evidence>
<comment type="caution">
    <text evidence="1">The sequence shown here is derived from an EMBL/GenBank/DDBJ whole genome shotgun (WGS) entry which is preliminary data.</text>
</comment>
<evidence type="ECO:0000313" key="1">
    <source>
        <dbReference type="EMBL" id="KAG1781620.1"/>
    </source>
</evidence>
<keyword evidence="2" id="KW-1185">Reference proteome</keyword>
<name>A0A9P7D614_9AGAM</name>
<dbReference type="Proteomes" id="UP000714275">
    <property type="component" value="Unassembled WGS sequence"/>
</dbReference>
<reference evidence="1" key="1">
    <citation type="journal article" date="2020" name="New Phytol.">
        <title>Comparative genomics reveals dynamic genome evolution in host specialist ectomycorrhizal fungi.</title>
        <authorList>
            <person name="Lofgren L.A."/>
            <person name="Nguyen N.H."/>
            <person name="Vilgalys R."/>
            <person name="Ruytinx J."/>
            <person name="Liao H.L."/>
            <person name="Branco S."/>
            <person name="Kuo A."/>
            <person name="LaButti K."/>
            <person name="Lipzen A."/>
            <person name="Andreopoulos W."/>
            <person name="Pangilinan J."/>
            <person name="Riley R."/>
            <person name="Hundley H."/>
            <person name="Na H."/>
            <person name="Barry K."/>
            <person name="Grigoriev I.V."/>
            <person name="Stajich J.E."/>
            <person name="Kennedy P.G."/>
        </authorList>
    </citation>
    <scope>NUCLEOTIDE SEQUENCE</scope>
    <source>
        <strain evidence="1">DOB743</strain>
    </source>
</reference>
<dbReference type="OrthoDB" id="2612212at2759"/>